<proteinExistence type="predicted"/>
<name>A0AAD8HZZ9_9APIA</name>
<gene>
    <name evidence="2" type="ORF">POM88_031248</name>
</gene>
<evidence type="ECO:0000313" key="3">
    <source>
        <dbReference type="Proteomes" id="UP001237642"/>
    </source>
</evidence>
<feature type="region of interest" description="Disordered" evidence="1">
    <location>
        <begin position="40"/>
        <end position="59"/>
    </location>
</feature>
<reference evidence="2" key="2">
    <citation type="submission" date="2023-05" db="EMBL/GenBank/DDBJ databases">
        <authorList>
            <person name="Schelkunov M.I."/>
        </authorList>
    </citation>
    <scope>NUCLEOTIDE SEQUENCE</scope>
    <source>
        <strain evidence="2">Hsosn_3</strain>
        <tissue evidence="2">Leaf</tissue>
    </source>
</reference>
<protein>
    <submittedName>
        <fullName evidence="2">Uncharacterized protein</fullName>
    </submittedName>
</protein>
<sequence>MSAFIYWKKNKELELEQRSENMKTRKDNLETRNDLHLPIKELKASSGRSKERSAESEKVVEEVSKMENVGVMDKVKVAEMIVKNEVMMLVFLKVGDDEKKHIVKVGDDENKQIVN</sequence>
<organism evidence="2 3">
    <name type="scientific">Heracleum sosnowskyi</name>
    <dbReference type="NCBI Taxonomy" id="360622"/>
    <lineage>
        <taxon>Eukaryota</taxon>
        <taxon>Viridiplantae</taxon>
        <taxon>Streptophyta</taxon>
        <taxon>Embryophyta</taxon>
        <taxon>Tracheophyta</taxon>
        <taxon>Spermatophyta</taxon>
        <taxon>Magnoliopsida</taxon>
        <taxon>eudicotyledons</taxon>
        <taxon>Gunneridae</taxon>
        <taxon>Pentapetalae</taxon>
        <taxon>asterids</taxon>
        <taxon>campanulids</taxon>
        <taxon>Apiales</taxon>
        <taxon>Apiaceae</taxon>
        <taxon>Apioideae</taxon>
        <taxon>apioid superclade</taxon>
        <taxon>Tordylieae</taxon>
        <taxon>Tordyliinae</taxon>
        <taxon>Heracleum</taxon>
    </lineage>
</organism>
<keyword evidence="3" id="KW-1185">Reference proteome</keyword>
<evidence type="ECO:0000313" key="2">
    <source>
        <dbReference type="EMBL" id="KAK1375055.1"/>
    </source>
</evidence>
<reference evidence="2" key="1">
    <citation type="submission" date="2023-02" db="EMBL/GenBank/DDBJ databases">
        <title>Genome of toxic invasive species Heracleum sosnowskyi carries increased number of genes despite the absence of recent whole-genome duplications.</title>
        <authorList>
            <person name="Schelkunov M."/>
            <person name="Shtratnikova V."/>
            <person name="Makarenko M."/>
            <person name="Klepikova A."/>
            <person name="Omelchenko D."/>
            <person name="Novikova G."/>
            <person name="Obukhova E."/>
            <person name="Bogdanov V."/>
            <person name="Penin A."/>
            <person name="Logacheva M."/>
        </authorList>
    </citation>
    <scope>NUCLEOTIDE SEQUENCE</scope>
    <source>
        <strain evidence="2">Hsosn_3</strain>
        <tissue evidence="2">Leaf</tissue>
    </source>
</reference>
<accession>A0AAD8HZZ9</accession>
<dbReference type="EMBL" id="JAUIZM010000007">
    <property type="protein sequence ID" value="KAK1375055.1"/>
    <property type="molecule type" value="Genomic_DNA"/>
</dbReference>
<evidence type="ECO:0000256" key="1">
    <source>
        <dbReference type="SAM" id="MobiDB-lite"/>
    </source>
</evidence>
<comment type="caution">
    <text evidence="2">The sequence shown here is derived from an EMBL/GenBank/DDBJ whole genome shotgun (WGS) entry which is preliminary data.</text>
</comment>
<dbReference type="AlphaFoldDB" id="A0AAD8HZZ9"/>
<dbReference type="Proteomes" id="UP001237642">
    <property type="component" value="Unassembled WGS sequence"/>
</dbReference>